<dbReference type="Proteomes" id="UP000299102">
    <property type="component" value="Unassembled WGS sequence"/>
</dbReference>
<evidence type="ECO:0000313" key="2">
    <source>
        <dbReference type="Proteomes" id="UP000299102"/>
    </source>
</evidence>
<keyword evidence="2" id="KW-1185">Reference proteome</keyword>
<proteinExistence type="predicted"/>
<dbReference type="AlphaFoldDB" id="A0A4C1YPN1"/>
<evidence type="ECO:0000313" key="1">
    <source>
        <dbReference type="EMBL" id="GBP76953.1"/>
    </source>
</evidence>
<organism evidence="1 2">
    <name type="scientific">Eumeta variegata</name>
    <name type="common">Bagworm moth</name>
    <name type="synonym">Eumeta japonica</name>
    <dbReference type="NCBI Taxonomy" id="151549"/>
    <lineage>
        <taxon>Eukaryota</taxon>
        <taxon>Metazoa</taxon>
        <taxon>Ecdysozoa</taxon>
        <taxon>Arthropoda</taxon>
        <taxon>Hexapoda</taxon>
        <taxon>Insecta</taxon>
        <taxon>Pterygota</taxon>
        <taxon>Neoptera</taxon>
        <taxon>Endopterygota</taxon>
        <taxon>Lepidoptera</taxon>
        <taxon>Glossata</taxon>
        <taxon>Ditrysia</taxon>
        <taxon>Tineoidea</taxon>
        <taxon>Psychidae</taxon>
        <taxon>Oiketicinae</taxon>
        <taxon>Eumeta</taxon>
    </lineage>
</organism>
<protein>
    <submittedName>
        <fullName evidence="1">Uncharacterized protein</fullName>
    </submittedName>
</protein>
<gene>
    <name evidence="1" type="ORF">EVAR_45033_1</name>
</gene>
<accession>A0A4C1YPN1</accession>
<comment type="caution">
    <text evidence="1">The sequence shown here is derived from an EMBL/GenBank/DDBJ whole genome shotgun (WGS) entry which is preliminary data.</text>
</comment>
<dbReference type="EMBL" id="BGZK01001311">
    <property type="protein sequence ID" value="GBP76953.1"/>
    <property type="molecule type" value="Genomic_DNA"/>
</dbReference>
<sequence>MRVSDISTQEACNALVIPLGLQVCMGGDDYLLFGGSQEAKLIPSEREDTRNIKETRQIELHTKRNLTVYIRFGISIGPHQRLDTWECGISRTRVFFEEVPNAETLSRHESLDCGAKRGLRMRSNADTTNAT</sequence>
<name>A0A4C1YPN1_EUMVA</name>
<reference evidence="1 2" key="1">
    <citation type="journal article" date="2019" name="Commun. Biol.">
        <title>The bagworm genome reveals a unique fibroin gene that provides high tensile strength.</title>
        <authorList>
            <person name="Kono N."/>
            <person name="Nakamura H."/>
            <person name="Ohtoshi R."/>
            <person name="Tomita M."/>
            <person name="Numata K."/>
            <person name="Arakawa K."/>
        </authorList>
    </citation>
    <scope>NUCLEOTIDE SEQUENCE [LARGE SCALE GENOMIC DNA]</scope>
</reference>